<dbReference type="InterPro" id="IPR003615">
    <property type="entry name" value="HNH_nuc"/>
</dbReference>
<evidence type="ECO:0000256" key="6">
    <source>
        <dbReference type="ARBA" id="ARBA00023022"/>
    </source>
</evidence>
<dbReference type="GO" id="GO:0005102">
    <property type="term" value="F:signaling receptor binding"/>
    <property type="evidence" value="ECO:0007669"/>
    <property type="project" value="InterPro"/>
</dbReference>
<evidence type="ECO:0000256" key="3">
    <source>
        <dbReference type="ARBA" id="ARBA00022722"/>
    </source>
</evidence>
<dbReference type="SUPFAM" id="SSF54060">
    <property type="entry name" value="His-Me finger endonucleases"/>
    <property type="match status" value="1"/>
</dbReference>
<keyword evidence="4" id="KW-0255">Endonuclease</keyword>
<evidence type="ECO:0000313" key="16">
    <source>
        <dbReference type="Proteomes" id="UP000460142"/>
    </source>
</evidence>
<evidence type="ECO:0000256" key="8">
    <source>
        <dbReference type="SAM" id="Coils"/>
    </source>
</evidence>
<evidence type="ECO:0000256" key="1">
    <source>
        <dbReference type="ARBA" id="ARBA00006811"/>
    </source>
</evidence>
<dbReference type="InterPro" id="IPR003060">
    <property type="entry name" value="Pyocin_killer"/>
</dbReference>
<dbReference type="Gene3D" id="3.90.540.10">
    <property type="entry name" value="Colicin/pyocin, DNase domain"/>
    <property type="match status" value="1"/>
</dbReference>
<dbReference type="Proteomes" id="UP000460142">
    <property type="component" value="Unassembled WGS sequence"/>
</dbReference>
<evidence type="ECO:0000313" key="15">
    <source>
        <dbReference type="Proteomes" id="UP000198549"/>
    </source>
</evidence>
<dbReference type="EMBL" id="MSTQ01000010">
    <property type="protein sequence ID" value="OLU01512.1"/>
    <property type="molecule type" value="Genomic_DNA"/>
</dbReference>
<comment type="similarity">
    <text evidence="1">Belongs to the colicin/pyosin nuclease family.</text>
</comment>
<dbReference type="GO" id="GO:0004519">
    <property type="term" value="F:endonuclease activity"/>
    <property type="evidence" value="ECO:0007669"/>
    <property type="project" value="UniProtKB-KW"/>
</dbReference>
<reference evidence="13 15" key="1">
    <citation type="submission" date="2016-10" db="EMBL/GenBank/DDBJ databases">
        <authorList>
            <person name="de Groot N.N."/>
        </authorList>
    </citation>
    <scope>NUCLEOTIDE SEQUENCE [LARGE SCALE GENOMIC DNA]</scope>
    <source>
        <strain evidence="13 15">BS3776</strain>
    </source>
</reference>
<dbReference type="Proteomes" id="UP000198549">
    <property type="component" value="Chromosome I"/>
</dbReference>
<dbReference type="PRINTS" id="PR01300">
    <property type="entry name" value="PYOCINKILLER"/>
</dbReference>
<dbReference type="GO" id="GO:0016787">
    <property type="term" value="F:hydrolase activity"/>
    <property type="evidence" value="ECO:0007669"/>
    <property type="project" value="UniProtKB-KW"/>
</dbReference>
<evidence type="ECO:0000259" key="10">
    <source>
        <dbReference type="Pfam" id="PF06958"/>
    </source>
</evidence>
<keyword evidence="2" id="KW-0929">Antimicrobial</keyword>
<dbReference type="InterPro" id="IPR016128">
    <property type="entry name" value="Pyosin/cloacin_T_dom"/>
</dbReference>
<dbReference type="Pfam" id="PF21431">
    <property type="entry name" value="Col-Pyo_DNase"/>
    <property type="match status" value="1"/>
</dbReference>
<keyword evidence="6" id="KW-0044">Antibiotic</keyword>
<dbReference type="OrthoDB" id="2067488at2"/>
<feature type="domain" description="Pyosin/cloacin translocation" evidence="10">
    <location>
        <begin position="403"/>
        <end position="537"/>
    </location>
</feature>
<evidence type="ECO:0000313" key="14">
    <source>
        <dbReference type="Proteomes" id="UP000186756"/>
    </source>
</evidence>
<dbReference type="InterPro" id="IPR037146">
    <property type="entry name" value="Colicin/pyocin_DNase_dom_sf"/>
</dbReference>
<evidence type="ECO:0000256" key="2">
    <source>
        <dbReference type="ARBA" id="ARBA00022529"/>
    </source>
</evidence>
<dbReference type="Pfam" id="PF06958">
    <property type="entry name" value="Pyocin_S"/>
    <property type="match status" value="1"/>
</dbReference>
<gene>
    <name evidence="12" type="ORF">BVK86_17325</name>
    <name evidence="11" type="ORF">F7R15_15420</name>
    <name evidence="13" type="ORF">SAMN04490202_1701</name>
</gene>
<dbReference type="Proteomes" id="UP000186756">
    <property type="component" value="Unassembled WGS sequence"/>
</dbReference>
<evidence type="ECO:0000256" key="5">
    <source>
        <dbReference type="ARBA" id="ARBA00022801"/>
    </source>
</evidence>
<evidence type="ECO:0000256" key="9">
    <source>
        <dbReference type="SAM" id="MobiDB-lite"/>
    </source>
</evidence>
<keyword evidence="3" id="KW-0540">Nuclease</keyword>
<dbReference type="GO" id="GO:0042742">
    <property type="term" value="P:defense response to bacterium"/>
    <property type="evidence" value="ECO:0007669"/>
    <property type="project" value="UniProtKB-KW"/>
</dbReference>
<evidence type="ECO:0000256" key="4">
    <source>
        <dbReference type="ARBA" id="ARBA00022759"/>
    </source>
</evidence>
<evidence type="ECO:0000313" key="11">
    <source>
        <dbReference type="EMBL" id="KAB0484703.1"/>
    </source>
</evidence>
<dbReference type="SUPFAM" id="SSF69369">
    <property type="entry name" value="Cloacin translocation domain"/>
    <property type="match status" value="1"/>
</dbReference>
<dbReference type="InterPro" id="IPR044925">
    <property type="entry name" value="His-Me_finger_sf"/>
</dbReference>
<feature type="region of interest" description="Disordered" evidence="9">
    <location>
        <begin position="1"/>
        <end position="63"/>
    </location>
</feature>
<dbReference type="InterPro" id="IPR036302">
    <property type="entry name" value="Pyosin/cloacin_T_dom_sf"/>
</dbReference>
<dbReference type="AlphaFoldDB" id="A0A1H0M011"/>
<keyword evidence="14" id="KW-1185">Reference proteome</keyword>
<evidence type="ECO:0000313" key="13">
    <source>
        <dbReference type="EMBL" id="SDO73713.1"/>
    </source>
</evidence>
<feature type="coiled-coil region" evidence="8">
    <location>
        <begin position="196"/>
        <end position="266"/>
    </location>
</feature>
<name>A0A1H0M011_PSERE</name>
<organism evidence="13 15">
    <name type="scientific">Pseudomonas reinekei</name>
    <dbReference type="NCBI Taxonomy" id="395598"/>
    <lineage>
        <taxon>Bacteria</taxon>
        <taxon>Pseudomonadati</taxon>
        <taxon>Pseudomonadota</taxon>
        <taxon>Gammaproteobacteria</taxon>
        <taxon>Pseudomonadales</taxon>
        <taxon>Pseudomonadaceae</taxon>
        <taxon>Pseudomonas</taxon>
    </lineage>
</organism>
<dbReference type="CDD" id="cd00085">
    <property type="entry name" value="HNHc"/>
    <property type="match status" value="1"/>
</dbReference>
<keyword evidence="5" id="KW-0378">Hydrolase</keyword>
<keyword evidence="8" id="KW-0175">Coiled coil</keyword>
<evidence type="ECO:0000313" key="12">
    <source>
        <dbReference type="EMBL" id="OLU01512.1"/>
    </source>
</evidence>
<dbReference type="GO" id="GO:0031640">
    <property type="term" value="P:killing of cells of another organism"/>
    <property type="evidence" value="ECO:0007669"/>
    <property type="project" value="UniProtKB-KW"/>
</dbReference>
<dbReference type="EMBL" id="VZPS01000009">
    <property type="protein sequence ID" value="KAB0484703.1"/>
    <property type="molecule type" value="Genomic_DNA"/>
</dbReference>
<proteinExistence type="inferred from homology"/>
<dbReference type="EMBL" id="LT629709">
    <property type="protein sequence ID" value="SDO73713.1"/>
    <property type="molecule type" value="Genomic_DNA"/>
</dbReference>
<reference evidence="11 16" key="4">
    <citation type="submission" date="2019-09" db="EMBL/GenBank/DDBJ databases">
        <title>Draft genome sequences of 48 bacterial type strains from the CCUG.</title>
        <authorList>
            <person name="Tunovic T."/>
            <person name="Pineiro-Iglesias B."/>
            <person name="Unosson C."/>
            <person name="Inganas E."/>
            <person name="Ohlen M."/>
            <person name="Cardew S."/>
            <person name="Jensie-Markopoulos S."/>
            <person name="Salva-Serra F."/>
            <person name="Jaen-Luchoro D."/>
            <person name="Karlsson R."/>
            <person name="Svensson-Stadler L."/>
            <person name="Chun J."/>
            <person name="Moore E."/>
        </authorList>
    </citation>
    <scope>NUCLEOTIDE SEQUENCE [LARGE SCALE GENOMIC DNA]</scope>
    <source>
        <strain evidence="11 16">CCUG 53116</strain>
    </source>
</reference>
<keyword evidence="7" id="KW-0078">Bacteriocin</keyword>
<protein>
    <submittedName>
        <fullName evidence="11">Colicin transporter</fullName>
    </submittedName>
    <submittedName>
        <fullName evidence="13">S-type Pyocin</fullName>
    </submittedName>
</protein>
<reference evidence="14" key="3">
    <citation type="submission" date="2017-01" db="EMBL/GenBank/DDBJ databases">
        <authorList>
            <person name="Poblete-Castro I."/>
        </authorList>
    </citation>
    <scope>NUCLEOTIDE SEQUENCE [LARGE SCALE GENOMIC DNA]</scope>
    <source>
        <strain evidence="14">DSM 18361 / CCUG 53116 / MT1</strain>
    </source>
</reference>
<accession>A0A1H0M011</accession>
<sequence>MPEKQGPPLSLPPTNIRGEDGTVHLGTTYVGAQPKPGKNPQSGGFRIPPTRAGGMGSGITNTEGLRRETGDKIRATEQSVKAAYEANFGNLSASTEADLANVRAQYPTATSTTAQAYQHELNVRNVLIQQKNAERHTQTVLANYFYGHSPLNTSFSDYLARAKTLNKAVIPYGPDYSKWVASYKAAYSAKLLTEQIQLLNNQHGQVQNLLATAQAQEQRAAAEQARLEVEREAQRVAAEEARLEAEAEVLRQAEQLRLENERLAEEQALSEAIESSNSVRGNHPFAISGAAAASGPIFTLATGRIATNVATTQAIRASLQTGVTAVMTAAATSASAILVGFAALLFPSPLGDGESRQLNIPLRDLVPDDLHTWSLSLEEYEPNNPHALSVPLSDLTLGEFHDLRAIAEVNGEIELPVAIGFKSVGTTTEFFVAATNGISVSGKVPVRLATYDSNLNLYTAYNPEAPPIGMTWTPIVRPTNASTYSPASAPSTAVYDGTTLTALEGRIDSFPELDLYSFGGFITVFPAESGIPPTFTMFRDRRGEPGAASGYGEPISGVWLGTASQDDGAVIPNQIADKLRGQDFPNFRAFREALWKAVASDPELAKQFRAHNIKAMMNGKAPSAREDDHLGDKIKFELHHIELISEGGAVYDIDNIKVVTPKRHSELHKKVKTNEPH</sequence>
<reference evidence="12" key="2">
    <citation type="submission" date="2017-01" db="EMBL/GenBank/DDBJ databases">
        <authorList>
            <person name="Mah S.A."/>
            <person name="Swanson W.J."/>
            <person name="Moy G.W."/>
            <person name="Vacquier V.D."/>
        </authorList>
    </citation>
    <scope>NUCLEOTIDE SEQUENCE [LARGE SCALE GENOMIC DNA]</scope>
    <source>
        <strain evidence="12">MT1</strain>
    </source>
</reference>
<dbReference type="GO" id="GO:0019835">
    <property type="term" value="P:cytolysis"/>
    <property type="evidence" value="ECO:0007669"/>
    <property type="project" value="InterPro"/>
</dbReference>
<dbReference type="RefSeq" id="WP_075947579.1">
    <property type="nucleotide sequence ID" value="NZ_LT629709.1"/>
</dbReference>
<evidence type="ECO:0000256" key="7">
    <source>
        <dbReference type="ARBA" id="ARBA00023048"/>
    </source>
</evidence>